<gene>
    <name evidence="3" type="ORF">ARMGADRAFT_898567</name>
</gene>
<dbReference type="InParanoid" id="A0A2H3CN95"/>
<feature type="transmembrane region" description="Helical" evidence="2">
    <location>
        <begin position="20"/>
        <end position="41"/>
    </location>
</feature>
<keyword evidence="2" id="KW-0812">Transmembrane</keyword>
<keyword evidence="2" id="KW-1133">Transmembrane helix</keyword>
<feature type="non-terminal residue" evidence="3">
    <location>
        <position position="1"/>
    </location>
</feature>
<dbReference type="GO" id="GO:0000329">
    <property type="term" value="C:fungal-type vacuole membrane"/>
    <property type="evidence" value="ECO:0007669"/>
    <property type="project" value="TreeGrafter"/>
</dbReference>
<organism evidence="3 4">
    <name type="scientific">Armillaria gallica</name>
    <name type="common">Bulbous honey fungus</name>
    <name type="synonym">Armillaria bulbosa</name>
    <dbReference type="NCBI Taxonomy" id="47427"/>
    <lineage>
        <taxon>Eukaryota</taxon>
        <taxon>Fungi</taxon>
        <taxon>Dikarya</taxon>
        <taxon>Basidiomycota</taxon>
        <taxon>Agaricomycotina</taxon>
        <taxon>Agaricomycetes</taxon>
        <taxon>Agaricomycetidae</taxon>
        <taxon>Agaricales</taxon>
        <taxon>Marasmiineae</taxon>
        <taxon>Physalacriaceae</taxon>
        <taxon>Armillaria</taxon>
    </lineage>
</organism>
<evidence type="ECO:0000256" key="1">
    <source>
        <dbReference type="ARBA" id="ARBA00023065"/>
    </source>
</evidence>
<dbReference type="GO" id="GO:0006874">
    <property type="term" value="P:intracellular calcium ion homeostasis"/>
    <property type="evidence" value="ECO:0007669"/>
    <property type="project" value="TreeGrafter"/>
</dbReference>
<sequence length="71" mass="7378">LNILILCNPISWALHYAAQSATLIFMFSALGIVPWTALLGFGTKQAAVRTSASIGGSLNSTLGNAVEMIIG</sequence>
<evidence type="ECO:0000256" key="2">
    <source>
        <dbReference type="SAM" id="Phobius"/>
    </source>
</evidence>
<dbReference type="GO" id="GO:0015369">
    <property type="term" value="F:calcium:proton antiporter activity"/>
    <property type="evidence" value="ECO:0007669"/>
    <property type="project" value="TreeGrafter"/>
</dbReference>
<keyword evidence="2" id="KW-0472">Membrane</keyword>
<dbReference type="PANTHER" id="PTHR31503">
    <property type="entry name" value="VACUOLAR CALCIUM ION TRANSPORTER"/>
    <property type="match status" value="1"/>
</dbReference>
<feature type="non-terminal residue" evidence="3">
    <location>
        <position position="71"/>
    </location>
</feature>
<name>A0A2H3CN95_ARMGA</name>
<accession>A0A2H3CN95</accession>
<keyword evidence="1" id="KW-0813">Transport</keyword>
<proteinExistence type="predicted"/>
<evidence type="ECO:0008006" key="5">
    <source>
        <dbReference type="Google" id="ProtNLM"/>
    </source>
</evidence>
<dbReference type="OrthoDB" id="1699231at2759"/>
<evidence type="ECO:0000313" key="4">
    <source>
        <dbReference type="Proteomes" id="UP000217790"/>
    </source>
</evidence>
<dbReference type="EMBL" id="KZ293697">
    <property type="protein sequence ID" value="PBK84495.1"/>
    <property type="molecule type" value="Genomic_DNA"/>
</dbReference>
<keyword evidence="4" id="KW-1185">Reference proteome</keyword>
<protein>
    <recommendedName>
        <fullName evidence="5">Sodium/calcium exchanger membrane region domain-containing protein</fullName>
    </recommendedName>
</protein>
<dbReference type="Proteomes" id="UP000217790">
    <property type="component" value="Unassembled WGS sequence"/>
</dbReference>
<dbReference type="AlphaFoldDB" id="A0A2H3CN95"/>
<dbReference type="PANTHER" id="PTHR31503:SF20">
    <property type="entry name" value="CA(2+)_H(+) EXCHANGER, PUTATIVE (EUROFUNG)-RELATED"/>
    <property type="match status" value="1"/>
</dbReference>
<dbReference type="InterPro" id="IPR004713">
    <property type="entry name" value="CaH_exchang"/>
</dbReference>
<reference evidence="4" key="1">
    <citation type="journal article" date="2017" name="Nat. Ecol. Evol.">
        <title>Genome expansion and lineage-specific genetic innovations in the forest pathogenic fungi Armillaria.</title>
        <authorList>
            <person name="Sipos G."/>
            <person name="Prasanna A.N."/>
            <person name="Walter M.C."/>
            <person name="O'Connor E."/>
            <person name="Balint B."/>
            <person name="Krizsan K."/>
            <person name="Kiss B."/>
            <person name="Hess J."/>
            <person name="Varga T."/>
            <person name="Slot J."/>
            <person name="Riley R."/>
            <person name="Boka B."/>
            <person name="Rigling D."/>
            <person name="Barry K."/>
            <person name="Lee J."/>
            <person name="Mihaltcheva S."/>
            <person name="LaButti K."/>
            <person name="Lipzen A."/>
            <person name="Waldron R."/>
            <person name="Moloney N.M."/>
            <person name="Sperisen C."/>
            <person name="Kredics L."/>
            <person name="Vagvoelgyi C."/>
            <person name="Patrignani A."/>
            <person name="Fitzpatrick D."/>
            <person name="Nagy I."/>
            <person name="Doyle S."/>
            <person name="Anderson J.B."/>
            <person name="Grigoriev I.V."/>
            <person name="Gueldener U."/>
            <person name="Muensterkoetter M."/>
            <person name="Nagy L.G."/>
        </authorList>
    </citation>
    <scope>NUCLEOTIDE SEQUENCE [LARGE SCALE GENOMIC DNA]</scope>
    <source>
        <strain evidence="4">Ar21-2</strain>
    </source>
</reference>
<dbReference type="STRING" id="47427.A0A2H3CN95"/>
<keyword evidence="1" id="KW-0406">Ion transport</keyword>
<evidence type="ECO:0000313" key="3">
    <source>
        <dbReference type="EMBL" id="PBK84495.1"/>
    </source>
</evidence>